<dbReference type="Gene3D" id="1.10.3720.10">
    <property type="entry name" value="MetI-like"/>
    <property type="match status" value="1"/>
</dbReference>
<comment type="function">
    <text evidence="1 11">Part of the binding-protein-dependent transport system for molybdenum; probably responsible for the translocation of the substrate across the membrane.</text>
</comment>
<proteinExistence type="inferred from homology"/>
<comment type="subcellular location">
    <subcellularLocation>
        <location evidence="11">Cell inner membrane</location>
        <topology evidence="11">Multi-pass membrane protein</topology>
    </subcellularLocation>
    <subcellularLocation>
        <location evidence="2 10">Cell membrane</location>
        <topology evidence="2 10">Multi-pass membrane protein</topology>
    </subcellularLocation>
</comment>
<comment type="caution">
    <text evidence="13">The sequence shown here is derived from an EMBL/GenBank/DDBJ whole genome shotgun (WGS) entry which is preliminary data.</text>
</comment>
<accession>A0ABU0C3E6</accession>
<evidence type="ECO:0000313" key="14">
    <source>
        <dbReference type="Proteomes" id="UP001230253"/>
    </source>
</evidence>
<evidence type="ECO:0000256" key="4">
    <source>
        <dbReference type="ARBA" id="ARBA00022448"/>
    </source>
</evidence>
<evidence type="ECO:0000256" key="5">
    <source>
        <dbReference type="ARBA" id="ARBA00022475"/>
    </source>
</evidence>
<feature type="transmembrane region" description="Helical" evidence="10">
    <location>
        <begin position="150"/>
        <end position="175"/>
    </location>
</feature>
<reference evidence="13 14" key="1">
    <citation type="submission" date="2023-07" db="EMBL/GenBank/DDBJ databases">
        <title>Genomic Encyclopedia of Type Strains, Phase IV (KMG-IV): sequencing the most valuable type-strain genomes for metagenomic binning, comparative biology and taxonomic classification.</title>
        <authorList>
            <person name="Goeker M."/>
        </authorList>
    </citation>
    <scope>NUCLEOTIDE SEQUENCE [LARGE SCALE GENOMIC DNA]</scope>
    <source>
        <strain evidence="13 14">DSM 11549</strain>
    </source>
</reference>
<evidence type="ECO:0000256" key="6">
    <source>
        <dbReference type="ARBA" id="ARBA00022505"/>
    </source>
</evidence>
<keyword evidence="5" id="KW-1003">Cell membrane</keyword>
<feature type="transmembrane region" description="Helical" evidence="10">
    <location>
        <begin position="12"/>
        <end position="35"/>
    </location>
</feature>
<evidence type="ECO:0000256" key="2">
    <source>
        <dbReference type="ARBA" id="ARBA00004651"/>
    </source>
</evidence>
<dbReference type="EMBL" id="JAUSUK010000001">
    <property type="protein sequence ID" value="MDQ0324200.1"/>
    <property type="molecule type" value="Genomic_DNA"/>
</dbReference>
<evidence type="ECO:0000256" key="8">
    <source>
        <dbReference type="ARBA" id="ARBA00022989"/>
    </source>
</evidence>
<keyword evidence="6 11" id="KW-0500">Molybdenum</keyword>
<protein>
    <recommendedName>
        <fullName evidence="11">Molybdenum transport system permease</fullName>
    </recommendedName>
</protein>
<name>A0ABU0C3E6_9BRAD</name>
<comment type="similarity">
    <text evidence="3 11">Belongs to the binding-protein-dependent transport system permease family. CysTW subfamily.</text>
</comment>
<keyword evidence="11" id="KW-0997">Cell inner membrane</keyword>
<dbReference type="RefSeq" id="WP_307152515.1">
    <property type="nucleotide sequence ID" value="NZ_JAUSUK010000001.1"/>
</dbReference>
<feature type="transmembrane region" description="Helical" evidence="10">
    <location>
        <begin position="195"/>
        <end position="219"/>
    </location>
</feature>
<dbReference type="Proteomes" id="UP001230253">
    <property type="component" value="Unassembled WGS sequence"/>
</dbReference>
<dbReference type="PANTHER" id="PTHR30183:SF8">
    <property type="entry name" value="MOLYBDENUM TRANSPORT SYSTEM PERMEASE"/>
    <property type="match status" value="1"/>
</dbReference>
<organism evidence="13 14">
    <name type="scientific">Rhodopseudomonas julia</name>
    <dbReference type="NCBI Taxonomy" id="200617"/>
    <lineage>
        <taxon>Bacteria</taxon>
        <taxon>Pseudomonadati</taxon>
        <taxon>Pseudomonadota</taxon>
        <taxon>Alphaproteobacteria</taxon>
        <taxon>Hyphomicrobiales</taxon>
        <taxon>Nitrobacteraceae</taxon>
        <taxon>Rhodopseudomonas</taxon>
    </lineage>
</organism>
<dbReference type="PROSITE" id="PS50928">
    <property type="entry name" value="ABC_TM1"/>
    <property type="match status" value="1"/>
</dbReference>
<dbReference type="Pfam" id="PF00528">
    <property type="entry name" value="BPD_transp_1"/>
    <property type="match status" value="1"/>
</dbReference>
<feature type="transmembrane region" description="Helical" evidence="10">
    <location>
        <begin position="47"/>
        <end position="69"/>
    </location>
</feature>
<feature type="domain" description="ABC transmembrane type-1" evidence="12">
    <location>
        <begin position="12"/>
        <end position="218"/>
    </location>
</feature>
<evidence type="ECO:0000256" key="9">
    <source>
        <dbReference type="ARBA" id="ARBA00023136"/>
    </source>
</evidence>
<evidence type="ECO:0000313" key="13">
    <source>
        <dbReference type="EMBL" id="MDQ0324200.1"/>
    </source>
</evidence>
<evidence type="ECO:0000256" key="1">
    <source>
        <dbReference type="ARBA" id="ARBA00002949"/>
    </source>
</evidence>
<dbReference type="PANTHER" id="PTHR30183">
    <property type="entry name" value="MOLYBDENUM TRANSPORT SYSTEM PERMEASE PROTEIN MODB"/>
    <property type="match status" value="1"/>
</dbReference>
<keyword evidence="14" id="KW-1185">Reference proteome</keyword>
<gene>
    <name evidence="13" type="ORF">J2R99_000049</name>
</gene>
<dbReference type="SUPFAM" id="SSF161098">
    <property type="entry name" value="MetI-like"/>
    <property type="match status" value="1"/>
</dbReference>
<feature type="transmembrane region" description="Helical" evidence="10">
    <location>
        <begin position="89"/>
        <end position="109"/>
    </location>
</feature>
<sequence>MLELSSETVSAIRLTIELAAITTVILLLVGTPIAWWLARSRAWWKEAVATVVALPLVLPPTVLGFYLLVALGPSGPGGQLAALWGARTLAFTFEGLVIGSVIYSMPFVVQPIRNAFEAMGERPLEVAATLRASPLRTFWSVALPLARPGFLTGAVLGFAHTVGEFGVVLMIGGNIPGETKVLSVAIYDYVETLRWAEATVLAAGMVVFAFIVILTMTLIEKRVARPGK</sequence>
<dbReference type="InterPro" id="IPR011867">
    <property type="entry name" value="ModB_ABC"/>
</dbReference>
<evidence type="ECO:0000256" key="7">
    <source>
        <dbReference type="ARBA" id="ARBA00022692"/>
    </source>
</evidence>
<dbReference type="InterPro" id="IPR035906">
    <property type="entry name" value="MetI-like_sf"/>
</dbReference>
<keyword evidence="9 10" id="KW-0472">Membrane</keyword>
<evidence type="ECO:0000256" key="10">
    <source>
        <dbReference type="RuleBase" id="RU363032"/>
    </source>
</evidence>
<keyword evidence="8 10" id="KW-1133">Transmembrane helix</keyword>
<evidence type="ECO:0000256" key="11">
    <source>
        <dbReference type="RuleBase" id="RU365097"/>
    </source>
</evidence>
<dbReference type="InterPro" id="IPR000515">
    <property type="entry name" value="MetI-like"/>
</dbReference>
<keyword evidence="7 10" id="KW-0812">Transmembrane</keyword>
<dbReference type="NCBIfam" id="TIGR02141">
    <property type="entry name" value="modB_ABC"/>
    <property type="match status" value="1"/>
</dbReference>
<evidence type="ECO:0000256" key="3">
    <source>
        <dbReference type="ARBA" id="ARBA00007069"/>
    </source>
</evidence>
<evidence type="ECO:0000259" key="12">
    <source>
        <dbReference type="PROSITE" id="PS50928"/>
    </source>
</evidence>
<dbReference type="CDD" id="cd06261">
    <property type="entry name" value="TM_PBP2"/>
    <property type="match status" value="1"/>
</dbReference>
<keyword evidence="4 10" id="KW-0813">Transport</keyword>